<dbReference type="InterPro" id="IPR036047">
    <property type="entry name" value="F-box-like_dom_sf"/>
</dbReference>
<evidence type="ECO:0000256" key="1">
    <source>
        <dbReference type="SAM" id="MobiDB-lite"/>
    </source>
</evidence>
<dbReference type="PROSITE" id="PS50181">
    <property type="entry name" value="FBOX"/>
    <property type="match status" value="1"/>
</dbReference>
<dbReference type="InterPro" id="IPR001810">
    <property type="entry name" value="F-box_dom"/>
</dbReference>
<evidence type="ECO:0000313" key="4">
    <source>
        <dbReference type="Proteomes" id="UP000077266"/>
    </source>
</evidence>
<dbReference type="Pfam" id="PF12937">
    <property type="entry name" value="F-box-like"/>
    <property type="match status" value="1"/>
</dbReference>
<evidence type="ECO:0000259" key="2">
    <source>
        <dbReference type="PROSITE" id="PS50181"/>
    </source>
</evidence>
<dbReference type="OrthoDB" id="2858653at2759"/>
<dbReference type="InParanoid" id="A0A165CY67"/>
<dbReference type="SUPFAM" id="SSF81383">
    <property type="entry name" value="F-box domain"/>
    <property type="match status" value="1"/>
</dbReference>
<proteinExistence type="predicted"/>
<name>A0A165CY67_EXIGL</name>
<accession>A0A165CY67</accession>
<reference evidence="3 4" key="1">
    <citation type="journal article" date="2016" name="Mol. Biol. Evol.">
        <title>Comparative Genomics of Early-Diverging Mushroom-Forming Fungi Provides Insights into the Origins of Lignocellulose Decay Capabilities.</title>
        <authorList>
            <person name="Nagy L.G."/>
            <person name="Riley R."/>
            <person name="Tritt A."/>
            <person name="Adam C."/>
            <person name="Daum C."/>
            <person name="Floudas D."/>
            <person name="Sun H."/>
            <person name="Yadav J.S."/>
            <person name="Pangilinan J."/>
            <person name="Larsson K.H."/>
            <person name="Matsuura K."/>
            <person name="Barry K."/>
            <person name="Labutti K."/>
            <person name="Kuo R."/>
            <person name="Ohm R.A."/>
            <person name="Bhattacharya S.S."/>
            <person name="Shirouzu T."/>
            <person name="Yoshinaga Y."/>
            <person name="Martin F.M."/>
            <person name="Grigoriev I.V."/>
            <person name="Hibbett D.S."/>
        </authorList>
    </citation>
    <scope>NUCLEOTIDE SEQUENCE [LARGE SCALE GENOMIC DNA]</scope>
    <source>
        <strain evidence="3 4">HHB12029</strain>
    </source>
</reference>
<dbReference type="Proteomes" id="UP000077266">
    <property type="component" value="Unassembled WGS sequence"/>
</dbReference>
<evidence type="ECO:0000313" key="3">
    <source>
        <dbReference type="EMBL" id="KZV83417.1"/>
    </source>
</evidence>
<feature type="region of interest" description="Disordered" evidence="1">
    <location>
        <begin position="152"/>
        <end position="175"/>
    </location>
</feature>
<sequence>MASLPTELWLAVFEYLDPPNAAASLASLARTSKFLWDIVTPILYHTVHFRRSAPIDGFRNSIIAHPTLATHVRIVVFARGVNIPGPALDTFTGFMLPVRARYGTVFGSLTSLAGVHVHESHLPNPPNGSSVGSWLANPKPLVRNLLVTFEDGRTRDQGHSHTRASLERSPLQLPPTPETLHLDHIELSAETPFKRGAHAALRNVSAAVCLQSHVHDGTITLLQAFLMSLRTIPNLSRARIFFPSAFILQLVTQWTPLPVNPLTRVLSDARIQLVVHDFGREGLGYRTAVYAEMCGDEALWSLGDPSDSVKTTAL</sequence>
<gene>
    <name evidence="3" type="ORF">EXIGLDRAFT_314970</name>
</gene>
<dbReference type="AlphaFoldDB" id="A0A165CY67"/>
<protein>
    <recommendedName>
        <fullName evidence="2">F-box domain-containing protein</fullName>
    </recommendedName>
</protein>
<dbReference type="EMBL" id="KV426272">
    <property type="protein sequence ID" value="KZV83417.1"/>
    <property type="molecule type" value="Genomic_DNA"/>
</dbReference>
<feature type="domain" description="F-box" evidence="2">
    <location>
        <begin position="1"/>
        <end position="52"/>
    </location>
</feature>
<organism evidence="3 4">
    <name type="scientific">Exidia glandulosa HHB12029</name>
    <dbReference type="NCBI Taxonomy" id="1314781"/>
    <lineage>
        <taxon>Eukaryota</taxon>
        <taxon>Fungi</taxon>
        <taxon>Dikarya</taxon>
        <taxon>Basidiomycota</taxon>
        <taxon>Agaricomycotina</taxon>
        <taxon>Agaricomycetes</taxon>
        <taxon>Auriculariales</taxon>
        <taxon>Exidiaceae</taxon>
        <taxon>Exidia</taxon>
    </lineage>
</organism>
<keyword evidence="4" id="KW-1185">Reference proteome</keyword>